<dbReference type="AlphaFoldDB" id="A0A1J7INK6"/>
<keyword evidence="3" id="KW-1185">Reference proteome</keyword>
<evidence type="ECO:0000313" key="2">
    <source>
        <dbReference type="EMBL" id="OIW29054.1"/>
    </source>
</evidence>
<evidence type="ECO:0000313" key="3">
    <source>
        <dbReference type="Proteomes" id="UP000182658"/>
    </source>
</evidence>
<organism evidence="2 3">
    <name type="scientific">Coniochaeta ligniaria NRRL 30616</name>
    <dbReference type="NCBI Taxonomy" id="1408157"/>
    <lineage>
        <taxon>Eukaryota</taxon>
        <taxon>Fungi</taxon>
        <taxon>Dikarya</taxon>
        <taxon>Ascomycota</taxon>
        <taxon>Pezizomycotina</taxon>
        <taxon>Sordariomycetes</taxon>
        <taxon>Sordariomycetidae</taxon>
        <taxon>Coniochaetales</taxon>
        <taxon>Coniochaetaceae</taxon>
        <taxon>Coniochaeta</taxon>
    </lineage>
</organism>
<evidence type="ECO:0000256" key="1">
    <source>
        <dbReference type="SAM" id="MobiDB-lite"/>
    </source>
</evidence>
<proteinExistence type="predicted"/>
<dbReference type="Proteomes" id="UP000182658">
    <property type="component" value="Unassembled WGS sequence"/>
</dbReference>
<dbReference type="EMBL" id="KV875098">
    <property type="protein sequence ID" value="OIW29054.1"/>
    <property type="molecule type" value="Genomic_DNA"/>
</dbReference>
<dbReference type="InParanoid" id="A0A1J7INK6"/>
<accession>A0A1J7INK6</accession>
<reference evidence="2 3" key="1">
    <citation type="submission" date="2016-10" db="EMBL/GenBank/DDBJ databases">
        <title>Draft genome sequence of Coniochaeta ligniaria NRRL30616, a lignocellulolytic fungus for bioabatement of inhibitors in plant biomass hydrolysates.</title>
        <authorList>
            <consortium name="DOE Joint Genome Institute"/>
            <person name="Jimenez D.J."/>
            <person name="Hector R.E."/>
            <person name="Riley R."/>
            <person name="Sun H."/>
            <person name="Grigoriev I.V."/>
            <person name="Van Elsas J.D."/>
            <person name="Nichols N.N."/>
        </authorList>
    </citation>
    <scope>NUCLEOTIDE SEQUENCE [LARGE SCALE GENOMIC DNA]</scope>
    <source>
        <strain evidence="2 3">NRRL 30616</strain>
    </source>
</reference>
<feature type="region of interest" description="Disordered" evidence="1">
    <location>
        <begin position="1"/>
        <end position="24"/>
    </location>
</feature>
<dbReference type="OrthoDB" id="76567at2759"/>
<protein>
    <submittedName>
        <fullName evidence="2">Uncharacterized protein</fullName>
    </submittedName>
</protein>
<gene>
    <name evidence="2" type="ORF">CONLIGDRAFT_406849</name>
</gene>
<name>A0A1J7INK6_9PEZI</name>
<sequence>MPILNGQGPSFVPPTPPSTTDNSVVSSDLTENLVVVARSPAPDCEILKAPPPEDVIEATARAKGDIVICLGVDINNYVQIIKKRGPDTVKFRVRRYSLRTGTLELAVLTPLHESLHVQLKRQVVNAVVAFPDSESRLSPLVGQPVDVPRLYWRNPPAPGFPQGNSQDALEADASASPLNPCPYLGLGGTLVILPGVTQVLAELRQYAKVWLNAPGLKKLVLLVTACPKDRVILIEKWSQGSLSPSLPHQRTLVADQWISISPKEGGFSVTGGPLELDFRTLFLRRPTPGQGDSIVIDDNMLKEYATSVWNEVGNFPTASTTFARPRPN</sequence>